<proteinExistence type="predicted"/>
<feature type="transmembrane region" description="Helical" evidence="1">
    <location>
        <begin position="29"/>
        <end position="47"/>
    </location>
</feature>
<dbReference type="SMART" id="SM00014">
    <property type="entry name" value="acidPPc"/>
    <property type="match status" value="1"/>
</dbReference>
<dbReference type="SUPFAM" id="SSF48317">
    <property type="entry name" value="Acid phosphatase/Vanadium-dependent haloperoxidase"/>
    <property type="match status" value="1"/>
</dbReference>
<gene>
    <name evidence="3" type="ORF">NE686_14720</name>
</gene>
<reference evidence="3 4" key="1">
    <citation type="submission" date="2022-06" db="EMBL/GenBank/DDBJ databases">
        <title>Isolation of gut microbiota from human fecal samples.</title>
        <authorList>
            <person name="Pamer E.G."/>
            <person name="Barat B."/>
            <person name="Waligurski E."/>
            <person name="Medina S."/>
            <person name="Paddock L."/>
            <person name="Mostad J."/>
        </authorList>
    </citation>
    <scope>NUCLEOTIDE SEQUENCE [LARGE SCALE GENOMIC DNA]</scope>
    <source>
        <strain evidence="3 4">DFI.7.95</strain>
    </source>
</reference>
<keyword evidence="1" id="KW-0472">Membrane</keyword>
<dbReference type="Gene3D" id="1.20.144.10">
    <property type="entry name" value="Phosphatidic acid phosphatase type 2/haloperoxidase"/>
    <property type="match status" value="1"/>
</dbReference>
<protein>
    <submittedName>
        <fullName evidence="3">Phosphatase PAP2 family protein</fullName>
    </submittedName>
</protein>
<dbReference type="EMBL" id="JANGAC010000012">
    <property type="protein sequence ID" value="MCQ4924354.1"/>
    <property type="molecule type" value="Genomic_DNA"/>
</dbReference>
<feature type="transmembrane region" description="Helical" evidence="1">
    <location>
        <begin position="103"/>
        <end position="134"/>
    </location>
</feature>
<evidence type="ECO:0000313" key="4">
    <source>
        <dbReference type="Proteomes" id="UP001524478"/>
    </source>
</evidence>
<evidence type="ECO:0000256" key="1">
    <source>
        <dbReference type="SAM" id="Phobius"/>
    </source>
</evidence>
<evidence type="ECO:0000259" key="2">
    <source>
        <dbReference type="SMART" id="SM00014"/>
    </source>
</evidence>
<dbReference type="InterPro" id="IPR000326">
    <property type="entry name" value="PAP2/HPO"/>
</dbReference>
<sequence>MNEKTYEKMIKILGSHPYALVMIKGINKLTTTLVYFIYPIFLLMLAFNGDLRFWRVFLTPGISFMLVSSFRNHTDFPRPYEVLDIVPIINKSTKGKSFPSRHVFSAFVIAMTLYYISVPVGVILMFAGIILAIVRVLGAVHFPRDVVVGAMIGILFGIIGFRL</sequence>
<keyword evidence="4" id="KW-1185">Reference proteome</keyword>
<comment type="caution">
    <text evidence="3">The sequence shown here is derived from an EMBL/GenBank/DDBJ whole genome shotgun (WGS) entry which is preliminary data.</text>
</comment>
<dbReference type="Proteomes" id="UP001524478">
    <property type="component" value="Unassembled WGS sequence"/>
</dbReference>
<feature type="transmembrane region" description="Helical" evidence="1">
    <location>
        <begin position="53"/>
        <end position="70"/>
    </location>
</feature>
<dbReference type="CDD" id="cd01610">
    <property type="entry name" value="PAP2_like"/>
    <property type="match status" value="1"/>
</dbReference>
<dbReference type="InterPro" id="IPR036938">
    <property type="entry name" value="PAP2/HPO_sf"/>
</dbReference>
<dbReference type="Pfam" id="PF01569">
    <property type="entry name" value="PAP2"/>
    <property type="match status" value="1"/>
</dbReference>
<feature type="domain" description="Phosphatidic acid phosphatase type 2/haloperoxidase" evidence="2">
    <location>
        <begin position="53"/>
        <end position="161"/>
    </location>
</feature>
<name>A0ABT1SCZ2_9FIRM</name>
<organism evidence="3 4">
    <name type="scientific">Tissierella carlieri</name>
    <dbReference type="NCBI Taxonomy" id="689904"/>
    <lineage>
        <taxon>Bacteria</taxon>
        <taxon>Bacillati</taxon>
        <taxon>Bacillota</taxon>
        <taxon>Tissierellia</taxon>
        <taxon>Tissierellales</taxon>
        <taxon>Tissierellaceae</taxon>
        <taxon>Tissierella</taxon>
    </lineage>
</organism>
<evidence type="ECO:0000313" key="3">
    <source>
        <dbReference type="EMBL" id="MCQ4924354.1"/>
    </source>
</evidence>
<accession>A0ABT1SCZ2</accession>
<dbReference type="RefSeq" id="WP_256312107.1">
    <property type="nucleotide sequence ID" value="NZ_JANGAC010000012.1"/>
</dbReference>
<feature type="transmembrane region" description="Helical" evidence="1">
    <location>
        <begin position="146"/>
        <end position="162"/>
    </location>
</feature>
<keyword evidence="1" id="KW-1133">Transmembrane helix</keyword>
<keyword evidence="1" id="KW-0812">Transmembrane</keyword>